<dbReference type="RefSeq" id="WP_184914883.1">
    <property type="nucleotide sequence ID" value="NZ_JACHMO010000001.1"/>
</dbReference>
<reference evidence="2 3" key="1">
    <citation type="submission" date="2020-08" db="EMBL/GenBank/DDBJ databases">
        <title>Sequencing the genomes of 1000 actinobacteria strains.</title>
        <authorList>
            <person name="Klenk H.-P."/>
        </authorList>
    </citation>
    <scope>NUCLEOTIDE SEQUENCE [LARGE SCALE GENOMIC DNA]</scope>
    <source>
        <strain evidence="2 3">DSM 45486</strain>
    </source>
</reference>
<dbReference type="PANTHER" id="PTHR37305:SF1">
    <property type="entry name" value="MEMBRANE PROTEIN"/>
    <property type="match status" value="1"/>
</dbReference>
<dbReference type="EMBL" id="JACHMO010000001">
    <property type="protein sequence ID" value="MBB5800430.1"/>
    <property type="molecule type" value="Genomic_DNA"/>
</dbReference>
<name>A0A7W9HDX7_9PSEU</name>
<feature type="transmembrane region" description="Helical" evidence="1">
    <location>
        <begin position="232"/>
        <end position="253"/>
    </location>
</feature>
<proteinExistence type="predicted"/>
<keyword evidence="3" id="KW-1185">Reference proteome</keyword>
<organism evidence="2 3">
    <name type="scientific">Saccharothrix ecbatanensis</name>
    <dbReference type="NCBI Taxonomy" id="1105145"/>
    <lineage>
        <taxon>Bacteria</taxon>
        <taxon>Bacillati</taxon>
        <taxon>Actinomycetota</taxon>
        <taxon>Actinomycetes</taxon>
        <taxon>Pseudonocardiales</taxon>
        <taxon>Pseudonocardiaceae</taxon>
        <taxon>Saccharothrix</taxon>
    </lineage>
</organism>
<keyword evidence="1" id="KW-0812">Transmembrane</keyword>
<keyword evidence="1" id="KW-1133">Transmembrane helix</keyword>
<feature type="transmembrane region" description="Helical" evidence="1">
    <location>
        <begin position="147"/>
        <end position="169"/>
    </location>
</feature>
<evidence type="ECO:0000313" key="3">
    <source>
        <dbReference type="Proteomes" id="UP000552097"/>
    </source>
</evidence>
<comment type="caution">
    <text evidence="2">The sequence shown here is derived from an EMBL/GenBank/DDBJ whole genome shotgun (WGS) entry which is preliminary data.</text>
</comment>
<accession>A0A7W9HDX7</accession>
<feature type="transmembrane region" description="Helical" evidence="1">
    <location>
        <begin position="54"/>
        <end position="76"/>
    </location>
</feature>
<dbReference type="PANTHER" id="PTHR37305">
    <property type="entry name" value="INTEGRAL MEMBRANE PROTEIN-RELATED"/>
    <property type="match status" value="1"/>
</dbReference>
<gene>
    <name evidence="2" type="ORF">F4560_000198</name>
</gene>
<evidence type="ECO:0000313" key="2">
    <source>
        <dbReference type="EMBL" id="MBB5800430.1"/>
    </source>
</evidence>
<feature type="transmembrane region" description="Helical" evidence="1">
    <location>
        <begin position="176"/>
        <end position="197"/>
    </location>
</feature>
<dbReference type="AlphaFoldDB" id="A0A7W9HDX7"/>
<keyword evidence="1" id="KW-0472">Membrane</keyword>
<dbReference type="Proteomes" id="UP000552097">
    <property type="component" value="Unassembled WGS sequence"/>
</dbReference>
<feature type="transmembrane region" description="Helical" evidence="1">
    <location>
        <begin position="97"/>
        <end position="127"/>
    </location>
</feature>
<sequence length="258" mass="25965">MKEALHVEWTKLRTVAGTGWLLAAVVLLTVALGVASSFAVSCSGVGCGQDPAKISLAGIAFGQAVVAVLAVLAVAGEYSTGMIRVTFAAIPRRSTVLAAKAAVVGVLVLVAGSAAVLVSVLAGRYILPGNGFTEAHGHAVLSLSDEPVLRAAVGSVLYLVLVGLLSLGVATVVRDAAAAIGIVLGLLYLFPIVAAVVSDPDWVKRLQRISPMTSGLTVQSTTGLDSLPIGPWAGLGVLALWAAGALAGGGLMLRLRDA</sequence>
<evidence type="ECO:0000256" key="1">
    <source>
        <dbReference type="SAM" id="Phobius"/>
    </source>
</evidence>
<protein>
    <submittedName>
        <fullName evidence="2">ABC-2 type transport system permease protein</fullName>
    </submittedName>
</protein>